<dbReference type="AlphaFoldDB" id="A0A7D6HWH9"/>
<sequence length="265" mass="29269">MSIEPFVALMRRHCIDYTNSHDQSVCDEIMHPDYVVHINGFDLPRDAAYKPAVKLVFDRFPGLGLVVHEFVTNGDRLAMRFSEHGACPSAQGHYAAWSGIGVYRWDGKQLMENYVEQDFLTQETQLASGQPAPLEPPHLDPWLGTRSAPHNPETERVARDWLAKGDLRDAGDVVIDGSWYEPLHPSPIDVADVTVNDLFTAGDRVAFHVTQTGTYRGGLVGAPAEAQGRETTLRCAGLARVRDGAVTEARVVTDRLGARTLLLKP</sequence>
<organism evidence="1 2">
    <name type="scientific">Mycobacterium vicinigordonae</name>
    <dbReference type="NCBI Taxonomy" id="1719132"/>
    <lineage>
        <taxon>Bacteria</taxon>
        <taxon>Bacillati</taxon>
        <taxon>Actinomycetota</taxon>
        <taxon>Actinomycetes</taxon>
        <taxon>Mycobacteriales</taxon>
        <taxon>Mycobacteriaceae</taxon>
        <taxon>Mycobacterium</taxon>
    </lineage>
</organism>
<protein>
    <submittedName>
        <fullName evidence="1">Ester cyclase</fullName>
    </submittedName>
</protein>
<dbReference type="Gene3D" id="3.10.450.50">
    <property type="match status" value="2"/>
</dbReference>
<dbReference type="Proteomes" id="UP000510682">
    <property type="component" value="Chromosome"/>
</dbReference>
<proteinExistence type="predicted"/>
<dbReference type="Pfam" id="PF07366">
    <property type="entry name" value="SnoaL"/>
    <property type="match status" value="2"/>
</dbReference>
<dbReference type="GO" id="GO:0030638">
    <property type="term" value="P:polyketide metabolic process"/>
    <property type="evidence" value="ECO:0007669"/>
    <property type="project" value="InterPro"/>
</dbReference>
<evidence type="ECO:0000313" key="2">
    <source>
        <dbReference type="Proteomes" id="UP000510682"/>
    </source>
</evidence>
<keyword evidence="2" id="KW-1185">Reference proteome</keyword>
<reference evidence="1 2" key="2">
    <citation type="submission" date="2020-07" db="EMBL/GenBank/DDBJ databases">
        <authorList>
            <person name="Yu X."/>
        </authorList>
    </citation>
    <scope>NUCLEOTIDE SEQUENCE [LARGE SCALE GENOMIC DNA]</scope>
    <source>
        <strain evidence="2">24</strain>
    </source>
</reference>
<dbReference type="KEGG" id="mgor:H0P51_20725"/>
<dbReference type="RefSeq" id="WP_180914757.1">
    <property type="nucleotide sequence ID" value="NZ_CP059165.1"/>
</dbReference>
<evidence type="ECO:0000313" key="1">
    <source>
        <dbReference type="EMBL" id="QLL06175.1"/>
    </source>
</evidence>
<name>A0A7D6HWH9_9MYCO</name>
<dbReference type="EMBL" id="CP059165">
    <property type="protein sequence ID" value="QLL06175.1"/>
    <property type="molecule type" value="Genomic_DNA"/>
</dbReference>
<reference evidence="2" key="3">
    <citation type="submission" date="2023-07" db="EMBL/GenBank/DDBJ databases">
        <title>Description of Mycobacterium gordonae subsp. intergordonae subsp.nov. and Mycobacterium gordonae subsp. gordonae subsp. nov.</title>
        <authorList>
            <person name="Huang H."/>
        </authorList>
    </citation>
    <scope>NUCLEOTIDE SEQUENCE [LARGE SCALE GENOMIC DNA]</scope>
    <source>
        <strain evidence="2">24</strain>
    </source>
</reference>
<dbReference type="InterPro" id="IPR032710">
    <property type="entry name" value="NTF2-like_dom_sf"/>
</dbReference>
<dbReference type="SUPFAM" id="SSF54427">
    <property type="entry name" value="NTF2-like"/>
    <property type="match status" value="2"/>
</dbReference>
<gene>
    <name evidence="1" type="ORF">H0P51_20725</name>
</gene>
<dbReference type="InterPro" id="IPR009959">
    <property type="entry name" value="Cyclase_SnoaL-like"/>
</dbReference>
<reference evidence="2" key="1">
    <citation type="submission" date="2020-07" db="EMBL/GenBank/DDBJ databases">
        <title>Description of Mycobacterium gordonae subsp. intergordonae subsp.nov. and Mycobacterium gordonae subsp. gordonae subsp. nov.</title>
        <authorList>
            <person name="Yu X."/>
        </authorList>
    </citation>
    <scope>NUCLEOTIDE SEQUENCE [LARGE SCALE GENOMIC DNA]</scope>
    <source>
        <strain evidence="2">24</strain>
    </source>
</reference>
<accession>A0A7D6HWH9</accession>